<sequence length="361" mass="39802">MLAIILFGCIALACSAPTEQGAAASAEMSSTNIKQVEMKQLRPFSEFLILTPEAQLQLQPALKLQQPVIQPLIPHGSPATRQFDTICNQIISGAGTFQEIIPFPLPWGDSDSSDQNEEKEGKFRLQQQAQQQMPEINTDAETIPQGIIPQTPASTYPLPERRFYTIAGRPQFFGNVDILQNPLHPLFSLQPLQAIKARSITDLPDSNIQNDRSPIKMEQSSEALPLPLPLQSNEQISQEQQLLADNAARNFAKALQDLEDIRPQSEQAKLAADAVALEFASRFDSNQVQKVIKEDSQAIASNNETPSQAAAKSVDSPQNDEASQMAKDKMAEPELNAKDPDSEQQQPKTLVEKEKEQVAEK</sequence>
<evidence type="ECO:0000256" key="2">
    <source>
        <dbReference type="SAM" id="SignalP"/>
    </source>
</evidence>
<feature type="chain" id="PRO_5030571345" evidence="2">
    <location>
        <begin position="16"/>
        <end position="361"/>
    </location>
</feature>
<name>A0A7R8ULE2_HERIL</name>
<gene>
    <name evidence="3" type="ORF">HERILL_LOCUS5999</name>
</gene>
<evidence type="ECO:0000313" key="4">
    <source>
        <dbReference type="Proteomes" id="UP000594454"/>
    </source>
</evidence>
<feature type="region of interest" description="Disordered" evidence="1">
    <location>
        <begin position="300"/>
        <end position="361"/>
    </location>
</feature>
<protein>
    <submittedName>
        <fullName evidence="3">Uncharacterized protein</fullName>
    </submittedName>
</protein>
<feature type="signal peptide" evidence="2">
    <location>
        <begin position="1"/>
        <end position="15"/>
    </location>
</feature>
<feature type="compositionally biased region" description="Polar residues" evidence="1">
    <location>
        <begin position="300"/>
        <end position="322"/>
    </location>
</feature>
<dbReference type="OrthoDB" id="8194084at2759"/>
<keyword evidence="4" id="KW-1185">Reference proteome</keyword>
<feature type="compositionally biased region" description="Basic and acidic residues" evidence="1">
    <location>
        <begin position="326"/>
        <end position="341"/>
    </location>
</feature>
<proteinExistence type="predicted"/>
<keyword evidence="2" id="KW-0732">Signal</keyword>
<accession>A0A7R8ULE2</accession>
<dbReference type="InParanoid" id="A0A7R8ULE2"/>
<dbReference type="EMBL" id="LR899010">
    <property type="protein sequence ID" value="CAD7083006.1"/>
    <property type="molecule type" value="Genomic_DNA"/>
</dbReference>
<evidence type="ECO:0000313" key="3">
    <source>
        <dbReference type="EMBL" id="CAD7083006.1"/>
    </source>
</evidence>
<dbReference type="AlphaFoldDB" id="A0A7R8ULE2"/>
<dbReference type="Proteomes" id="UP000594454">
    <property type="component" value="Chromosome 2"/>
</dbReference>
<evidence type="ECO:0000256" key="1">
    <source>
        <dbReference type="SAM" id="MobiDB-lite"/>
    </source>
</evidence>
<reference evidence="3 4" key="1">
    <citation type="submission" date="2020-11" db="EMBL/GenBank/DDBJ databases">
        <authorList>
            <person name="Wallbank WR R."/>
            <person name="Pardo Diaz C."/>
            <person name="Kozak K."/>
            <person name="Martin S."/>
            <person name="Jiggins C."/>
            <person name="Moest M."/>
            <person name="Warren A I."/>
            <person name="Generalovic N T."/>
            <person name="Byers J.R.P. K."/>
            <person name="Montejo-Kovacevich G."/>
            <person name="Yen C E."/>
        </authorList>
    </citation>
    <scope>NUCLEOTIDE SEQUENCE [LARGE SCALE GENOMIC DNA]</scope>
</reference>
<organism evidence="3 4">
    <name type="scientific">Hermetia illucens</name>
    <name type="common">Black soldier fly</name>
    <dbReference type="NCBI Taxonomy" id="343691"/>
    <lineage>
        <taxon>Eukaryota</taxon>
        <taxon>Metazoa</taxon>
        <taxon>Ecdysozoa</taxon>
        <taxon>Arthropoda</taxon>
        <taxon>Hexapoda</taxon>
        <taxon>Insecta</taxon>
        <taxon>Pterygota</taxon>
        <taxon>Neoptera</taxon>
        <taxon>Endopterygota</taxon>
        <taxon>Diptera</taxon>
        <taxon>Brachycera</taxon>
        <taxon>Stratiomyomorpha</taxon>
        <taxon>Stratiomyidae</taxon>
        <taxon>Hermetiinae</taxon>
        <taxon>Hermetia</taxon>
    </lineage>
</organism>
<feature type="compositionally biased region" description="Basic and acidic residues" evidence="1">
    <location>
        <begin position="350"/>
        <end position="361"/>
    </location>
</feature>